<dbReference type="EMBL" id="JAGGMS010000001">
    <property type="protein sequence ID" value="MBP2185579.1"/>
    <property type="molecule type" value="Genomic_DNA"/>
</dbReference>
<accession>A0ABS4Q1M4</accession>
<evidence type="ECO:0000313" key="2">
    <source>
        <dbReference type="EMBL" id="MBP2185579.1"/>
    </source>
</evidence>
<reference evidence="2 3" key="1">
    <citation type="submission" date="2021-03" db="EMBL/GenBank/DDBJ databases">
        <title>Sequencing the genomes of 1000 actinobacteria strains.</title>
        <authorList>
            <person name="Klenk H.-P."/>
        </authorList>
    </citation>
    <scope>NUCLEOTIDE SEQUENCE [LARGE SCALE GENOMIC DNA]</scope>
    <source>
        <strain evidence="2 3">DSM 45510</strain>
    </source>
</reference>
<evidence type="ECO:0008006" key="4">
    <source>
        <dbReference type="Google" id="ProtNLM"/>
    </source>
</evidence>
<feature type="signal peptide" evidence="1">
    <location>
        <begin position="1"/>
        <end position="30"/>
    </location>
</feature>
<dbReference type="Proteomes" id="UP000741013">
    <property type="component" value="Unassembled WGS sequence"/>
</dbReference>
<evidence type="ECO:0000313" key="3">
    <source>
        <dbReference type="Proteomes" id="UP000741013"/>
    </source>
</evidence>
<feature type="chain" id="PRO_5045954630" description="SH3 domain-containing protein" evidence="1">
    <location>
        <begin position="31"/>
        <end position="122"/>
    </location>
</feature>
<keyword evidence="1" id="KW-0732">Signal</keyword>
<name>A0ABS4Q1M4_9PSEU</name>
<comment type="caution">
    <text evidence="2">The sequence shown here is derived from an EMBL/GenBank/DDBJ whole genome shotgun (WGS) entry which is preliminary data.</text>
</comment>
<protein>
    <recommendedName>
        <fullName evidence="4">SH3 domain-containing protein</fullName>
    </recommendedName>
</protein>
<evidence type="ECO:0000256" key="1">
    <source>
        <dbReference type="SAM" id="SignalP"/>
    </source>
</evidence>
<sequence>MHVFRKYLITAALTGGIAFASALGATGASAAAEPATTVATTVQAAPQPGYIAVGRQNIVFSEYGGPSSIGSTAEELIYAQCQHDGIWGWQTYAWVPSLNSWGWLRNGDITGFTGPIWWLDVC</sequence>
<proteinExistence type="predicted"/>
<keyword evidence="3" id="KW-1185">Reference proteome</keyword>
<dbReference type="RefSeq" id="WP_209668444.1">
    <property type="nucleotide sequence ID" value="NZ_JAGGMS010000001.1"/>
</dbReference>
<gene>
    <name evidence="2" type="ORF">JOM49_007105</name>
</gene>
<organism evidence="2 3">
    <name type="scientific">Amycolatopsis magusensis</name>
    <dbReference type="NCBI Taxonomy" id="882444"/>
    <lineage>
        <taxon>Bacteria</taxon>
        <taxon>Bacillati</taxon>
        <taxon>Actinomycetota</taxon>
        <taxon>Actinomycetes</taxon>
        <taxon>Pseudonocardiales</taxon>
        <taxon>Pseudonocardiaceae</taxon>
        <taxon>Amycolatopsis</taxon>
    </lineage>
</organism>